<dbReference type="GO" id="GO:0005829">
    <property type="term" value="C:cytosol"/>
    <property type="evidence" value="ECO:0000318"/>
    <property type="project" value="GO_Central"/>
</dbReference>
<dbReference type="PANTHER" id="PTHR10972">
    <property type="entry name" value="OXYSTEROL-BINDING PROTEIN-RELATED"/>
    <property type="match status" value="1"/>
</dbReference>
<dbReference type="PANTHER" id="PTHR10972:SF205">
    <property type="entry name" value="OXYSTEROL-BINDING PROTEIN 1"/>
    <property type="match status" value="1"/>
</dbReference>
<evidence type="ECO:0000313" key="4">
    <source>
        <dbReference type="EMBL" id="EDQ92562.1"/>
    </source>
</evidence>
<comment type="similarity">
    <text evidence="1 3">Belongs to the OSBP family.</text>
</comment>
<dbReference type="RefSeq" id="XP_001742324.1">
    <property type="nucleotide sequence ID" value="XM_001742272.1"/>
</dbReference>
<evidence type="ECO:0008006" key="6">
    <source>
        <dbReference type="Google" id="ProtNLM"/>
    </source>
</evidence>
<dbReference type="KEGG" id="mbr:MONBRDRAFT_17243"/>
<reference evidence="4 5" key="1">
    <citation type="journal article" date="2008" name="Nature">
        <title>The genome of the choanoflagellate Monosiga brevicollis and the origin of metazoans.</title>
        <authorList>
            <consortium name="JGI Sequencing"/>
            <person name="King N."/>
            <person name="Westbrook M.J."/>
            <person name="Young S.L."/>
            <person name="Kuo A."/>
            <person name="Abedin M."/>
            <person name="Chapman J."/>
            <person name="Fairclough S."/>
            <person name="Hellsten U."/>
            <person name="Isogai Y."/>
            <person name="Letunic I."/>
            <person name="Marr M."/>
            <person name="Pincus D."/>
            <person name="Putnam N."/>
            <person name="Rokas A."/>
            <person name="Wright K.J."/>
            <person name="Zuzow R."/>
            <person name="Dirks W."/>
            <person name="Good M."/>
            <person name="Goodstein D."/>
            <person name="Lemons D."/>
            <person name="Li W."/>
            <person name="Lyons J.B."/>
            <person name="Morris A."/>
            <person name="Nichols S."/>
            <person name="Richter D.J."/>
            <person name="Salamov A."/>
            <person name="Bork P."/>
            <person name="Lim W.A."/>
            <person name="Manning G."/>
            <person name="Miller W.T."/>
            <person name="McGinnis W."/>
            <person name="Shapiro H."/>
            <person name="Tjian R."/>
            <person name="Grigoriev I.V."/>
            <person name="Rokhsar D."/>
        </authorList>
    </citation>
    <scope>NUCLEOTIDE SEQUENCE [LARGE SCALE GENOMIC DNA]</scope>
    <source>
        <strain evidence="5">MX1 / ATCC 50154</strain>
    </source>
</reference>
<accession>A9UQA5</accession>
<evidence type="ECO:0000313" key="5">
    <source>
        <dbReference type="Proteomes" id="UP000001357"/>
    </source>
</evidence>
<dbReference type="eggNOG" id="KOG1737">
    <property type="taxonomic scope" value="Eukaryota"/>
</dbReference>
<dbReference type="GO" id="GO:0032934">
    <property type="term" value="F:sterol binding"/>
    <property type="evidence" value="ECO:0000318"/>
    <property type="project" value="GO_Central"/>
</dbReference>
<evidence type="ECO:0000256" key="2">
    <source>
        <dbReference type="ARBA" id="ARBA00022553"/>
    </source>
</evidence>
<proteinExistence type="inferred from homology"/>
<organism evidence="4 5">
    <name type="scientific">Monosiga brevicollis</name>
    <name type="common">Choanoflagellate</name>
    <dbReference type="NCBI Taxonomy" id="81824"/>
    <lineage>
        <taxon>Eukaryota</taxon>
        <taxon>Choanoflagellata</taxon>
        <taxon>Craspedida</taxon>
        <taxon>Salpingoecidae</taxon>
        <taxon>Monosiga</taxon>
    </lineage>
</organism>
<dbReference type="Gene3D" id="3.30.70.3490">
    <property type="match status" value="1"/>
</dbReference>
<name>A9UQA5_MONBE</name>
<sequence>MRTSIPFRPDKTTSLWSIMKNCIGKELSKIPMPVTFNEPISFTQRLSEDCEYAHLLDEAAATTDPYHRAALVSAFTISSFSSGAWRTGKPFNPLLGETFELDRRATHGYSCILEQVSHHPPICALHATSERGWTFWQDFSMNSKFRGKYLEVVPTGISHIIFHDNDDHFTWTKVSTTIHNIIVGKLWLENAGKMLVTNHTTGVVCELDYKPYSFFSSAEPRTVVGQVKDVSGKVHLTLNGTWDKQISQEAPGESLTPLTMCPEQASDLKADDANGISKRVLWKRTEHVANFEKMYGFTQMAIESNQIGVFEKGCAVTDARFRMDKNVMEQGDFDMANRVKHLLEEGQRFRRRQYEKTQTRWTPCWFELRDDPVVPGRKSHQYKGGYWEAKDSNNFGAHDIVDIYDISPVASKDPKAAEAADQAKTMNVTY</sequence>
<evidence type="ECO:0000256" key="1">
    <source>
        <dbReference type="ARBA" id="ARBA00008842"/>
    </source>
</evidence>
<dbReference type="AlphaFoldDB" id="A9UQA5"/>
<dbReference type="FunFam" id="2.40.160.120:FF:000001">
    <property type="entry name" value="Oxysterol-binding protein"/>
    <property type="match status" value="1"/>
</dbReference>
<dbReference type="STRING" id="81824.A9UQA5"/>
<dbReference type="InterPro" id="IPR018494">
    <property type="entry name" value="Oxysterol-bd_CS"/>
</dbReference>
<dbReference type="EMBL" id="CH991543">
    <property type="protein sequence ID" value="EDQ92562.1"/>
    <property type="molecule type" value="Genomic_DNA"/>
</dbReference>
<gene>
    <name evidence="4" type="ORF">MONBRDRAFT_17243</name>
</gene>
<dbReference type="GeneID" id="5887316"/>
<keyword evidence="2" id="KW-0597">Phosphoprotein</keyword>
<dbReference type="InterPro" id="IPR000648">
    <property type="entry name" value="Oxysterol-bd"/>
</dbReference>
<dbReference type="Pfam" id="PF01237">
    <property type="entry name" value="Oxysterol_BP"/>
    <property type="match status" value="1"/>
</dbReference>
<dbReference type="GO" id="GO:0120009">
    <property type="term" value="P:intermembrane lipid transfer"/>
    <property type="evidence" value="ECO:0007669"/>
    <property type="project" value="UniProtKB-ARBA"/>
</dbReference>
<dbReference type="SUPFAM" id="SSF144000">
    <property type="entry name" value="Oxysterol-binding protein-like"/>
    <property type="match status" value="1"/>
</dbReference>
<protein>
    <recommendedName>
        <fullName evidence="6">Oxysterol-binding protein</fullName>
    </recommendedName>
</protein>
<dbReference type="Proteomes" id="UP000001357">
    <property type="component" value="Unassembled WGS sequence"/>
</dbReference>
<dbReference type="GO" id="GO:0005886">
    <property type="term" value="C:plasma membrane"/>
    <property type="evidence" value="ECO:0000318"/>
    <property type="project" value="GO_Central"/>
</dbReference>
<dbReference type="Gene3D" id="2.40.160.120">
    <property type="match status" value="1"/>
</dbReference>
<evidence type="ECO:0000256" key="3">
    <source>
        <dbReference type="RuleBase" id="RU003844"/>
    </source>
</evidence>
<dbReference type="InParanoid" id="A9UQA5"/>
<dbReference type="GO" id="GO:0097038">
    <property type="term" value="C:perinuclear endoplasmic reticulum"/>
    <property type="evidence" value="ECO:0000318"/>
    <property type="project" value="GO_Central"/>
</dbReference>
<dbReference type="PROSITE" id="PS01013">
    <property type="entry name" value="OSBP"/>
    <property type="match status" value="1"/>
</dbReference>
<keyword evidence="5" id="KW-1185">Reference proteome</keyword>
<dbReference type="InterPro" id="IPR037239">
    <property type="entry name" value="OSBP_sf"/>
</dbReference>
<dbReference type="OMA" id="RPSNCNE"/>
<dbReference type="FunCoup" id="A9UQA5">
    <property type="interactions" value="883"/>
</dbReference>